<name>A0A8X6U793_NEPPI</name>
<protein>
    <submittedName>
        <fullName evidence="1">Uncharacterized protein</fullName>
    </submittedName>
</protein>
<evidence type="ECO:0000313" key="1">
    <source>
        <dbReference type="EMBL" id="GFT85386.1"/>
    </source>
</evidence>
<dbReference type="AlphaFoldDB" id="A0A8X6U793"/>
<dbReference type="Proteomes" id="UP000887013">
    <property type="component" value="Unassembled WGS sequence"/>
</dbReference>
<proteinExistence type="predicted"/>
<organism evidence="1 2">
    <name type="scientific">Nephila pilipes</name>
    <name type="common">Giant wood spider</name>
    <name type="synonym">Nephila maculata</name>
    <dbReference type="NCBI Taxonomy" id="299642"/>
    <lineage>
        <taxon>Eukaryota</taxon>
        <taxon>Metazoa</taxon>
        <taxon>Ecdysozoa</taxon>
        <taxon>Arthropoda</taxon>
        <taxon>Chelicerata</taxon>
        <taxon>Arachnida</taxon>
        <taxon>Araneae</taxon>
        <taxon>Araneomorphae</taxon>
        <taxon>Entelegynae</taxon>
        <taxon>Araneoidea</taxon>
        <taxon>Nephilidae</taxon>
        <taxon>Nephila</taxon>
    </lineage>
</organism>
<evidence type="ECO:0000313" key="2">
    <source>
        <dbReference type="Proteomes" id="UP000887013"/>
    </source>
</evidence>
<sequence length="98" mass="11684">MIRQLVFVDQTSPQRSWVDPCKVCDIFRECKSAKFLPRERTRRALKAYLEQWVSKRRRELKIVSLWNGSFRDGGCSRTKESLRFDSQQMRSTINRPTS</sequence>
<comment type="caution">
    <text evidence="1">The sequence shown here is derived from an EMBL/GenBank/DDBJ whole genome shotgun (WGS) entry which is preliminary data.</text>
</comment>
<dbReference type="EMBL" id="BMAW01023919">
    <property type="protein sequence ID" value="GFT85386.1"/>
    <property type="molecule type" value="Genomic_DNA"/>
</dbReference>
<accession>A0A8X6U793</accession>
<keyword evidence="2" id="KW-1185">Reference proteome</keyword>
<gene>
    <name evidence="1" type="ORF">NPIL_477541</name>
</gene>
<reference evidence="1" key="1">
    <citation type="submission" date="2020-08" db="EMBL/GenBank/DDBJ databases">
        <title>Multicomponent nature underlies the extraordinary mechanical properties of spider dragline silk.</title>
        <authorList>
            <person name="Kono N."/>
            <person name="Nakamura H."/>
            <person name="Mori M."/>
            <person name="Yoshida Y."/>
            <person name="Ohtoshi R."/>
            <person name="Malay A.D."/>
            <person name="Moran D.A.P."/>
            <person name="Tomita M."/>
            <person name="Numata K."/>
            <person name="Arakawa K."/>
        </authorList>
    </citation>
    <scope>NUCLEOTIDE SEQUENCE</scope>
</reference>